<keyword evidence="10 11" id="KW-0472">Membrane</keyword>
<evidence type="ECO:0000256" key="5">
    <source>
        <dbReference type="ARBA" id="ARBA00022692"/>
    </source>
</evidence>
<proteinExistence type="inferred from homology"/>
<feature type="domain" description="PDZ" evidence="12">
    <location>
        <begin position="135"/>
        <end position="203"/>
    </location>
</feature>
<organism evidence="13 14">
    <name type="scientific">Roseovarius albus</name>
    <dbReference type="NCBI Taxonomy" id="1247867"/>
    <lineage>
        <taxon>Bacteria</taxon>
        <taxon>Pseudomonadati</taxon>
        <taxon>Pseudomonadota</taxon>
        <taxon>Alphaproteobacteria</taxon>
        <taxon>Rhodobacterales</taxon>
        <taxon>Roseobacteraceae</taxon>
        <taxon>Roseovarius</taxon>
    </lineage>
</organism>
<evidence type="ECO:0000256" key="4">
    <source>
        <dbReference type="ARBA" id="ARBA00022670"/>
    </source>
</evidence>
<dbReference type="Proteomes" id="UP000193061">
    <property type="component" value="Unassembled WGS sequence"/>
</dbReference>
<dbReference type="GO" id="GO:0016020">
    <property type="term" value="C:membrane"/>
    <property type="evidence" value="ECO:0007669"/>
    <property type="project" value="UniProtKB-SubCell"/>
</dbReference>
<dbReference type="InterPro" id="IPR036034">
    <property type="entry name" value="PDZ_sf"/>
</dbReference>
<evidence type="ECO:0000256" key="7">
    <source>
        <dbReference type="ARBA" id="ARBA00022833"/>
    </source>
</evidence>
<feature type="domain" description="PDZ" evidence="12">
    <location>
        <begin position="208"/>
        <end position="278"/>
    </location>
</feature>
<dbReference type="SUPFAM" id="SSF50156">
    <property type="entry name" value="PDZ domain-like"/>
    <property type="match status" value="2"/>
</dbReference>
<evidence type="ECO:0000256" key="6">
    <source>
        <dbReference type="ARBA" id="ARBA00022801"/>
    </source>
</evidence>
<keyword evidence="5 11" id="KW-0812">Transmembrane</keyword>
<dbReference type="EC" id="3.4.24.-" evidence="11"/>
<gene>
    <name evidence="13" type="primary">rseP</name>
    <name evidence="13" type="ORF">ROA7450_01660</name>
</gene>
<dbReference type="InterPro" id="IPR001478">
    <property type="entry name" value="PDZ"/>
</dbReference>
<dbReference type="SMART" id="SM00228">
    <property type="entry name" value="PDZ"/>
    <property type="match status" value="2"/>
</dbReference>
<feature type="transmembrane region" description="Helical" evidence="11">
    <location>
        <begin position="422"/>
        <end position="442"/>
    </location>
</feature>
<sequence>MEFSSIIPQFGGALTTTIAFVLALSVIVAIHEYGHYIVGRWCGIKAEVFSLGFGPVLWARTDKHGTQWQVAALPLGGYVKFLGDADSASAGVDAETVEAMNQAQRRHTMHGAPLWARTATVAAGPIFNFVLAVLIFAGISIVQGKIKEPLAIGELRPSPIEEITLEPGDQVVRIAGTEVPDWGTAGAFDAFLNDLPIEPVLDYDVVRDGRAISVAGPYPRPPVIVGLAPRSAAYSTGLKNGDVILNVDGAPLTAFSELKDIVEGSNGKELALDIWRAGEVLEFNLSPKRVDDRGADGSFETQWRIGIAGGLAFEPATTSIGIGEALLSSVARLWSVIESSLSGLYHMVTGAISSCNMSGPLGIAQVSGAMANQGAGSFINFIAILSAAVGLMNLFPIPVLDGGHLVFYAYEAVVRRPPSARVMHALMSFGLIFVLGLMAFALTNDILCP</sequence>
<evidence type="ECO:0000256" key="11">
    <source>
        <dbReference type="RuleBase" id="RU362031"/>
    </source>
</evidence>
<comment type="subcellular location">
    <subcellularLocation>
        <location evidence="2">Membrane</location>
        <topology evidence="2">Multi-pass membrane protein</topology>
    </subcellularLocation>
</comment>
<dbReference type="Gene3D" id="2.30.42.10">
    <property type="match status" value="1"/>
</dbReference>
<dbReference type="CDD" id="cd23081">
    <property type="entry name" value="cpPDZ_EcRseP-like"/>
    <property type="match status" value="1"/>
</dbReference>
<evidence type="ECO:0000256" key="8">
    <source>
        <dbReference type="ARBA" id="ARBA00022989"/>
    </source>
</evidence>
<dbReference type="CDD" id="cd06163">
    <property type="entry name" value="S2P-M50_PDZ_RseP-like"/>
    <property type="match status" value="1"/>
</dbReference>
<evidence type="ECO:0000256" key="10">
    <source>
        <dbReference type="ARBA" id="ARBA00023136"/>
    </source>
</evidence>
<keyword evidence="7 11" id="KW-0862">Zinc</keyword>
<comment type="similarity">
    <text evidence="3 11">Belongs to the peptidase M50B family.</text>
</comment>
<dbReference type="GO" id="GO:0006508">
    <property type="term" value="P:proteolysis"/>
    <property type="evidence" value="ECO:0007669"/>
    <property type="project" value="UniProtKB-KW"/>
</dbReference>
<comment type="cofactor">
    <cofactor evidence="1 11">
        <name>Zn(2+)</name>
        <dbReference type="ChEBI" id="CHEBI:29105"/>
    </cofactor>
</comment>
<keyword evidence="9 11" id="KW-0482">Metalloprotease</keyword>
<dbReference type="AlphaFoldDB" id="A0A1X6YZH6"/>
<keyword evidence="6 11" id="KW-0378">Hydrolase</keyword>
<dbReference type="Pfam" id="PF17820">
    <property type="entry name" value="PDZ_6"/>
    <property type="match status" value="1"/>
</dbReference>
<evidence type="ECO:0000256" key="2">
    <source>
        <dbReference type="ARBA" id="ARBA00004141"/>
    </source>
</evidence>
<evidence type="ECO:0000259" key="12">
    <source>
        <dbReference type="SMART" id="SM00228"/>
    </source>
</evidence>
<dbReference type="PANTHER" id="PTHR42837">
    <property type="entry name" value="REGULATOR OF SIGMA-E PROTEASE RSEP"/>
    <property type="match status" value="1"/>
</dbReference>
<keyword evidence="11" id="KW-0479">Metal-binding</keyword>
<accession>A0A1X6YZH6</accession>
<name>A0A1X6YZH6_9RHOB</name>
<keyword evidence="4 13" id="KW-0645">Protease</keyword>
<dbReference type="InterPro" id="IPR041489">
    <property type="entry name" value="PDZ_6"/>
</dbReference>
<evidence type="ECO:0000256" key="1">
    <source>
        <dbReference type="ARBA" id="ARBA00001947"/>
    </source>
</evidence>
<dbReference type="GO" id="GO:0046872">
    <property type="term" value="F:metal ion binding"/>
    <property type="evidence" value="ECO:0007669"/>
    <property type="project" value="UniProtKB-KW"/>
</dbReference>
<evidence type="ECO:0000313" key="14">
    <source>
        <dbReference type="Proteomes" id="UP000193061"/>
    </source>
</evidence>
<evidence type="ECO:0000256" key="3">
    <source>
        <dbReference type="ARBA" id="ARBA00007931"/>
    </source>
</evidence>
<protein>
    <recommendedName>
        <fullName evidence="11">Zinc metalloprotease</fullName>
        <ecNumber evidence="11">3.4.24.-</ecNumber>
    </recommendedName>
</protein>
<feature type="transmembrane region" description="Helical" evidence="11">
    <location>
        <begin position="6"/>
        <end position="30"/>
    </location>
</feature>
<dbReference type="EMBL" id="FWFX01000004">
    <property type="protein sequence ID" value="SLN35509.1"/>
    <property type="molecule type" value="Genomic_DNA"/>
</dbReference>
<dbReference type="RefSeq" id="WP_085805202.1">
    <property type="nucleotide sequence ID" value="NZ_FWFX01000004.1"/>
</dbReference>
<keyword evidence="14" id="KW-1185">Reference proteome</keyword>
<feature type="transmembrane region" description="Helical" evidence="11">
    <location>
        <begin position="381"/>
        <end position="410"/>
    </location>
</feature>
<dbReference type="PANTHER" id="PTHR42837:SF2">
    <property type="entry name" value="MEMBRANE METALLOPROTEASE ARASP2, CHLOROPLASTIC-RELATED"/>
    <property type="match status" value="1"/>
</dbReference>
<keyword evidence="8 11" id="KW-1133">Transmembrane helix</keyword>
<evidence type="ECO:0000313" key="13">
    <source>
        <dbReference type="EMBL" id="SLN35509.1"/>
    </source>
</evidence>
<dbReference type="InterPro" id="IPR004387">
    <property type="entry name" value="Pept_M50_Zn"/>
</dbReference>
<dbReference type="InterPro" id="IPR008915">
    <property type="entry name" value="Peptidase_M50"/>
</dbReference>
<evidence type="ECO:0000256" key="9">
    <source>
        <dbReference type="ARBA" id="ARBA00023049"/>
    </source>
</evidence>
<dbReference type="Pfam" id="PF02163">
    <property type="entry name" value="Peptidase_M50"/>
    <property type="match status" value="1"/>
</dbReference>
<dbReference type="GO" id="GO:0004222">
    <property type="term" value="F:metalloendopeptidase activity"/>
    <property type="evidence" value="ECO:0007669"/>
    <property type="project" value="InterPro"/>
</dbReference>
<feature type="transmembrane region" description="Helical" evidence="11">
    <location>
        <begin position="114"/>
        <end position="139"/>
    </location>
</feature>
<dbReference type="OrthoDB" id="9782003at2"/>
<reference evidence="13 14" key="1">
    <citation type="submission" date="2017-03" db="EMBL/GenBank/DDBJ databases">
        <authorList>
            <person name="Afonso C.L."/>
            <person name="Miller P.J."/>
            <person name="Scott M.A."/>
            <person name="Spackman E."/>
            <person name="Goraichik I."/>
            <person name="Dimitrov K.M."/>
            <person name="Suarez D.L."/>
            <person name="Swayne D.E."/>
        </authorList>
    </citation>
    <scope>NUCLEOTIDE SEQUENCE [LARGE SCALE GENOMIC DNA]</scope>
    <source>
        <strain evidence="13 14">CECT 7450</strain>
    </source>
</reference>
<dbReference type="NCBIfam" id="TIGR00054">
    <property type="entry name" value="RIP metalloprotease RseP"/>
    <property type="match status" value="1"/>
</dbReference>